<gene>
    <name evidence="6" type="ORF">TcWFU_002090</name>
</gene>
<dbReference type="InterPro" id="IPR051591">
    <property type="entry name" value="UPF0224_FAM112_RNA_Proc"/>
</dbReference>
<dbReference type="EMBL" id="JAKROA010000004">
    <property type="protein sequence ID" value="KAL5107425.1"/>
    <property type="molecule type" value="Genomic_DNA"/>
</dbReference>
<sequence>MNKLEDVLDALGWTLNSLEKISDSQICPLDKGHLVPRDRLGSHLEKCRLRQKGYSRKEIEALWKYDDEEIRRIFDASGQLNKPLNLSIPAIFTHPEKQLTLESSKTAIPSREKRGLSVQEMAFMRDLKRRRQSYRGIHTAKKSYIEILREVIEQHTALLNHSADPDQNLPSPRLEDAQDVKSRKTPDKQCRRSDWFSHSGSDSMRSSERRHSRREQIRPYPSHRSSGHRERDRSGDRRRGR</sequence>
<dbReference type="InterPro" id="IPR022776">
    <property type="entry name" value="TRM13/UPF0224_CHHC_Znf_dom"/>
</dbReference>
<reference evidence="6 7" key="1">
    <citation type="journal article" date="2022" name="Front. Cell. Infect. Microbiol.">
        <title>The Genomes of Two Strains of Taenia crassiceps the Animal Model for the Study of Human Cysticercosis.</title>
        <authorList>
            <person name="Bobes R.J."/>
            <person name="Estrada K."/>
            <person name="Rios-Valencia D.G."/>
            <person name="Calderon-Gallegos A."/>
            <person name="de la Torre P."/>
            <person name="Carrero J.C."/>
            <person name="Sanchez-Flores A."/>
            <person name="Laclette J.P."/>
        </authorList>
    </citation>
    <scope>NUCLEOTIDE SEQUENCE [LARGE SCALE GENOMIC DNA]</scope>
    <source>
        <strain evidence="6">WFUcys</strain>
    </source>
</reference>
<dbReference type="Pfam" id="PF05253">
    <property type="entry name" value="zf-U11-48K"/>
    <property type="match status" value="1"/>
</dbReference>
<feature type="compositionally biased region" description="Basic and acidic residues" evidence="4">
    <location>
        <begin position="227"/>
        <end position="241"/>
    </location>
</feature>
<keyword evidence="2" id="KW-0863">Zinc-finger</keyword>
<evidence type="ECO:0000313" key="6">
    <source>
        <dbReference type="EMBL" id="KAL5107425.1"/>
    </source>
</evidence>
<dbReference type="Proteomes" id="UP001651158">
    <property type="component" value="Unassembled WGS sequence"/>
</dbReference>
<keyword evidence="1" id="KW-0479">Metal-binding</keyword>
<keyword evidence="6" id="KW-0687">Ribonucleoprotein</keyword>
<feature type="region of interest" description="Disordered" evidence="4">
    <location>
        <begin position="162"/>
        <end position="241"/>
    </location>
</feature>
<evidence type="ECO:0000256" key="2">
    <source>
        <dbReference type="ARBA" id="ARBA00022771"/>
    </source>
</evidence>
<accession>A0ABR4QD94</accession>
<organism evidence="6 7">
    <name type="scientific">Taenia crassiceps</name>
    <dbReference type="NCBI Taxonomy" id="6207"/>
    <lineage>
        <taxon>Eukaryota</taxon>
        <taxon>Metazoa</taxon>
        <taxon>Spiralia</taxon>
        <taxon>Lophotrochozoa</taxon>
        <taxon>Platyhelminthes</taxon>
        <taxon>Cestoda</taxon>
        <taxon>Eucestoda</taxon>
        <taxon>Cyclophyllidea</taxon>
        <taxon>Taeniidae</taxon>
        <taxon>Taenia</taxon>
    </lineage>
</organism>
<evidence type="ECO:0000259" key="5">
    <source>
        <dbReference type="PROSITE" id="PS51800"/>
    </source>
</evidence>
<evidence type="ECO:0000256" key="4">
    <source>
        <dbReference type="SAM" id="MobiDB-lite"/>
    </source>
</evidence>
<keyword evidence="3" id="KW-0862">Zinc</keyword>
<feature type="compositionally biased region" description="Basic and acidic residues" evidence="4">
    <location>
        <begin position="173"/>
        <end position="195"/>
    </location>
</feature>
<dbReference type="GO" id="GO:1990904">
    <property type="term" value="C:ribonucleoprotein complex"/>
    <property type="evidence" value="ECO:0007669"/>
    <property type="project" value="UniProtKB-KW"/>
</dbReference>
<evidence type="ECO:0000256" key="3">
    <source>
        <dbReference type="ARBA" id="ARBA00022833"/>
    </source>
</evidence>
<proteinExistence type="predicted"/>
<evidence type="ECO:0000313" key="7">
    <source>
        <dbReference type="Proteomes" id="UP001651158"/>
    </source>
</evidence>
<feature type="domain" description="CHHC U11-48K-type" evidence="5">
    <location>
        <begin position="24"/>
        <end position="51"/>
    </location>
</feature>
<name>A0ABR4QD94_9CEST</name>
<dbReference type="PROSITE" id="PS51800">
    <property type="entry name" value="ZF_CHHC_U11_48K"/>
    <property type="match status" value="1"/>
</dbReference>
<feature type="compositionally biased region" description="Basic and acidic residues" evidence="4">
    <location>
        <begin position="205"/>
        <end position="217"/>
    </location>
</feature>
<dbReference type="PANTHER" id="PTHR21402:SF10">
    <property type="entry name" value="U11_U12 SMALL NUCLEAR RIBONUCLEOPROTEIN 48 KDA PROTEIN"/>
    <property type="match status" value="1"/>
</dbReference>
<protein>
    <submittedName>
        <fullName evidence="6">U11/U12 small nuclear ribonucleoprotein 48 kDa protein</fullName>
    </submittedName>
</protein>
<dbReference type="PANTHER" id="PTHR21402">
    <property type="entry name" value="GAMETOCYTE SPECIFIC FACTOR 1-RELATED"/>
    <property type="match status" value="1"/>
</dbReference>
<evidence type="ECO:0000256" key="1">
    <source>
        <dbReference type="ARBA" id="ARBA00022723"/>
    </source>
</evidence>
<keyword evidence="7" id="KW-1185">Reference proteome</keyword>
<comment type="caution">
    <text evidence="6">The sequence shown here is derived from an EMBL/GenBank/DDBJ whole genome shotgun (WGS) entry which is preliminary data.</text>
</comment>